<organism evidence="1 2">
    <name type="scientific">Periconia digitata</name>
    <dbReference type="NCBI Taxonomy" id="1303443"/>
    <lineage>
        <taxon>Eukaryota</taxon>
        <taxon>Fungi</taxon>
        <taxon>Dikarya</taxon>
        <taxon>Ascomycota</taxon>
        <taxon>Pezizomycotina</taxon>
        <taxon>Dothideomycetes</taxon>
        <taxon>Pleosporomycetidae</taxon>
        <taxon>Pleosporales</taxon>
        <taxon>Massarineae</taxon>
        <taxon>Periconiaceae</taxon>
        <taxon>Periconia</taxon>
    </lineage>
</organism>
<accession>A0A9W4UQ04</accession>
<dbReference type="AlphaFoldDB" id="A0A9W4UQ04"/>
<comment type="caution">
    <text evidence="1">The sequence shown here is derived from an EMBL/GenBank/DDBJ whole genome shotgun (WGS) entry which is preliminary data.</text>
</comment>
<keyword evidence="2" id="KW-1185">Reference proteome</keyword>
<dbReference type="EMBL" id="CAOQHR010000008">
    <property type="protein sequence ID" value="CAI6338687.1"/>
    <property type="molecule type" value="Genomic_DNA"/>
</dbReference>
<evidence type="ECO:0000313" key="2">
    <source>
        <dbReference type="Proteomes" id="UP001152607"/>
    </source>
</evidence>
<evidence type="ECO:0000313" key="1">
    <source>
        <dbReference type="EMBL" id="CAI6338687.1"/>
    </source>
</evidence>
<dbReference type="Proteomes" id="UP001152607">
    <property type="component" value="Unassembled WGS sequence"/>
</dbReference>
<gene>
    <name evidence="1" type="ORF">PDIGIT_LOCUS11819</name>
</gene>
<name>A0A9W4UQ04_9PLEO</name>
<reference evidence="1" key="1">
    <citation type="submission" date="2023-01" db="EMBL/GenBank/DDBJ databases">
        <authorList>
            <person name="Van Ghelder C."/>
            <person name="Rancurel C."/>
        </authorList>
    </citation>
    <scope>NUCLEOTIDE SEQUENCE</scope>
    <source>
        <strain evidence="1">CNCM I-4278</strain>
    </source>
</reference>
<proteinExistence type="predicted"/>
<sequence length="64" mass="6957">MMQEGIVLQLHSLPVCASGYIPDSFCLCFPAFCVSGLNIPFIPSTITHEPTRDAVSSDIMQVMP</sequence>
<protein>
    <submittedName>
        <fullName evidence="1">Uncharacterized protein</fullName>
    </submittedName>
</protein>